<evidence type="ECO:0000256" key="3">
    <source>
        <dbReference type="ARBA" id="ARBA00022490"/>
    </source>
</evidence>
<dbReference type="GO" id="GO:0005634">
    <property type="term" value="C:nucleus"/>
    <property type="evidence" value="ECO:0007669"/>
    <property type="project" value="UniProtKB-SubCell"/>
</dbReference>
<keyword evidence="10" id="KW-0175">Coiled coil</keyword>
<dbReference type="EMBL" id="OD565246">
    <property type="protein sequence ID" value="CAD7441227.1"/>
    <property type="molecule type" value="Genomic_DNA"/>
</dbReference>
<sequence>MHPHFIGGRLENHLGKTTLSAPDPDLAPISPSSGSLVQHESSALNHAATEVGGTEIELITVDPQTSRTWELTDEGNLVAEKGSYEFHVFTAIPKDKGIPQDELTKVVPNFKVGFSKAMSSGWVSVDKSSGAPVIHRKVESVTDTVSLDLQRICSGQGDEVAENFKQDYKKRKLLQQLANAPVVLSQTTEDGEIEFRISVGVTKSFLLGKGPNFSTSVSKPETDLTPEMIATGSWRQKNFKPYNLDALGVPPECGHLHPLLKVQPRLSTSLPVEYLERVKKVHSEGGYGSQGYGYDWKIEEAQKNLLRTHTTAVSARMLYKLAQNNTFHPIKYFSIDRVFRNETLDATHLAEFHQVEGVQRCTSISGILYEFFGKLGITKLHFKPAYNPYTEPSMEIFSYHDGLGKWMEVGNSGVFRPEMLRPMGLPEDVNVIAWGLSLERPTMIKYKVNNIRDLVGPKVDLQMVYDSPICRLDKHETNLEELAKELEKRWDEINAKLEALRSELTILQPRKKIEERNEEIRIVIFANPVHPPYSVLVLLKLLSQSYNVSSTSHLHSSIDKIQPELLHFTNEMNGNEHSVNLTVSLIWKNHKSYPVLIVSPISHCEVVGEINVARYLNRLLESRSSRPALVYESDGPVRSGHIDVWLDRLYTLSHGNNKKCSEVLKVASAVLAKQEWLTSLSMSVADVCLWSALKQGVFVGTLPLPLNKWFKNCSNHSLLGKN</sequence>
<dbReference type="Pfam" id="PF18553">
    <property type="entry name" value="PheRS_DBD3"/>
    <property type="match status" value="1"/>
</dbReference>
<keyword evidence="6" id="KW-0067">ATP-binding</keyword>
<dbReference type="InterPro" id="IPR006195">
    <property type="entry name" value="aa-tRNA-synth_II"/>
</dbReference>
<dbReference type="SUPFAM" id="SSF47616">
    <property type="entry name" value="GST C-terminal domain-like"/>
    <property type="match status" value="1"/>
</dbReference>
<dbReference type="GO" id="GO:0006412">
    <property type="term" value="P:translation"/>
    <property type="evidence" value="ECO:0007669"/>
    <property type="project" value="UniProtKB-KW"/>
</dbReference>
<dbReference type="Gene3D" id="3.30.930.10">
    <property type="entry name" value="Bira Bifunctional Protein, Domain 2"/>
    <property type="match status" value="1"/>
</dbReference>
<accession>A0A7R9EW22</accession>
<evidence type="ECO:0000256" key="9">
    <source>
        <dbReference type="ARBA" id="ARBA00023242"/>
    </source>
</evidence>
<dbReference type="CDD" id="cd00496">
    <property type="entry name" value="PheRS_alpha_core"/>
    <property type="match status" value="1"/>
</dbReference>
<evidence type="ECO:0000256" key="6">
    <source>
        <dbReference type="ARBA" id="ARBA00022840"/>
    </source>
</evidence>
<keyword evidence="7" id="KW-0648">Protein biosynthesis</keyword>
<protein>
    <recommendedName>
        <fullName evidence="12">Aminoacyl-transfer RNA synthetases class-II family profile domain-containing protein</fullName>
    </recommendedName>
</protein>
<organism evidence="13">
    <name type="scientific">Timema bartmani</name>
    <dbReference type="NCBI Taxonomy" id="61472"/>
    <lineage>
        <taxon>Eukaryota</taxon>
        <taxon>Metazoa</taxon>
        <taxon>Ecdysozoa</taxon>
        <taxon>Arthropoda</taxon>
        <taxon>Hexapoda</taxon>
        <taxon>Insecta</taxon>
        <taxon>Pterygota</taxon>
        <taxon>Neoptera</taxon>
        <taxon>Polyneoptera</taxon>
        <taxon>Phasmatodea</taxon>
        <taxon>Timematodea</taxon>
        <taxon>Timematoidea</taxon>
        <taxon>Timematidae</taxon>
        <taxon>Timema</taxon>
    </lineage>
</organism>
<dbReference type="GO" id="GO:0004812">
    <property type="term" value="F:aminoacyl-tRNA ligase activity"/>
    <property type="evidence" value="ECO:0007669"/>
    <property type="project" value="UniProtKB-KW"/>
</dbReference>
<keyword evidence="8" id="KW-0030">Aminoacyl-tRNA synthetase</keyword>
<evidence type="ECO:0000313" key="13">
    <source>
        <dbReference type="EMBL" id="CAD7441227.1"/>
    </source>
</evidence>
<evidence type="ECO:0000259" key="12">
    <source>
        <dbReference type="PROSITE" id="PS50862"/>
    </source>
</evidence>
<dbReference type="InterPro" id="IPR040725">
    <property type="entry name" value="PheRS_DBD3"/>
</dbReference>
<dbReference type="PROSITE" id="PS50862">
    <property type="entry name" value="AA_TRNA_LIGASE_II"/>
    <property type="match status" value="1"/>
</dbReference>
<evidence type="ECO:0000256" key="2">
    <source>
        <dbReference type="ARBA" id="ARBA00004514"/>
    </source>
</evidence>
<feature type="coiled-coil region" evidence="10">
    <location>
        <begin position="476"/>
        <end position="503"/>
    </location>
</feature>
<evidence type="ECO:0000256" key="4">
    <source>
        <dbReference type="ARBA" id="ARBA00022598"/>
    </source>
</evidence>
<keyword evidence="5" id="KW-0547">Nucleotide-binding</keyword>
<dbReference type="GO" id="GO:0005524">
    <property type="term" value="F:ATP binding"/>
    <property type="evidence" value="ECO:0007669"/>
    <property type="project" value="UniProtKB-KW"/>
</dbReference>
<dbReference type="Gene3D" id="1.10.10.2330">
    <property type="match status" value="1"/>
</dbReference>
<dbReference type="SUPFAM" id="SSF55681">
    <property type="entry name" value="Class II aaRS and biotin synthetases"/>
    <property type="match status" value="1"/>
</dbReference>
<dbReference type="InterPro" id="IPR042360">
    <property type="entry name" value="AIMP2"/>
</dbReference>
<dbReference type="PANTHER" id="PTHR13438:SF2">
    <property type="entry name" value="AMINOACYL TRNA SYNTHASE COMPLEX-INTERACTING MULTIFUNCTIONAL PROTEIN 2"/>
    <property type="match status" value="1"/>
</dbReference>
<dbReference type="AlphaFoldDB" id="A0A7R9EW22"/>
<evidence type="ECO:0000256" key="7">
    <source>
        <dbReference type="ARBA" id="ARBA00022917"/>
    </source>
</evidence>
<dbReference type="InterPro" id="IPR036282">
    <property type="entry name" value="Glutathione-S-Trfase_C_sf"/>
</dbReference>
<dbReference type="GO" id="GO:0043039">
    <property type="term" value="P:tRNA aminoacylation"/>
    <property type="evidence" value="ECO:0007669"/>
    <property type="project" value="InterPro"/>
</dbReference>
<feature type="region of interest" description="Disordered" evidence="11">
    <location>
        <begin position="16"/>
        <end position="38"/>
    </location>
</feature>
<dbReference type="InterPro" id="IPR041503">
    <property type="entry name" value="AIMP2_thioredoxin"/>
</dbReference>
<evidence type="ECO:0000256" key="1">
    <source>
        <dbReference type="ARBA" id="ARBA00004123"/>
    </source>
</evidence>
<dbReference type="InterPro" id="IPR045864">
    <property type="entry name" value="aa-tRNA-synth_II/BPL/LPL"/>
</dbReference>
<dbReference type="Pfam" id="PF18569">
    <property type="entry name" value="Thioredoxin_16"/>
    <property type="match status" value="1"/>
</dbReference>
<gene>
    <name evidence="13" type="ORF">TBIB3V08_LOCUS3700</name>
</gene>
<dbReference type="Gene3D" id="1.20.1050.130">
    <property type="match status" value="1"/>
</dbReference>
<dbReference type="InterPro" id="IPR002319">
    <property type="entry name" value="Phenylalanyl-tRNA_Synthase"/>
</dbReference>
<evidence type="ECO:0000256" key="8">
    <source>
        <dbReference type="ARBA" id="ARBA00023146"/>
    </source>
</evidence>
<feature type="domain" description="Aminoacyl-transfer RNA synthetases class-II family profile" evidence="12">
    <location>
        <begin position="329"/>
        <end position="457"/>
    </location>
</feature>
<evidence type="ECO:0000256" key="10">
    <source>
        <dbReference type="SAM" id="Coils"/>
    </source>
</evidence>
<keyword evidence="9" id="KW-0539">Nucleus</keyword>
<dbReference type="GO" id="GO:0017101">
    <property type="term" value="C:aminoacyl-tRNA synthetase multienzyme complex"/>
    <property type="evidence" value="ECO:0007669"/>
    <property type="project" value="InterPro"/>
</dbReference>
<keyword evidence="3" id="KW-0963">Cytoplasm</keyword>
<evidence type="ECO:0000256" key="11">
    <source>
        <dbReference type="SAM" id="MobiDB-lite"/>
    </source>
</evidence>
<dbReference type="GO" id="GO:0000049">
    <property type="term" value="F:tRNA binding"/>
    <property type="evidence" value="ECO:0007669"/>
    <property type="project" value="InterPro"/>
</dbReference>
<reference evidence="13" key="1">
    <citation type="submission" date="2020-11" db="EMBL/GenBank/DDBJ databases">
        <authorList>
            <person name="Tran Van P."/>
        </authorList>
    </citation>
    <scope>NUCLEOTIDE SEQUENCE</scope>
</reference>
<dbReference type="Pfam" id="PF18554">
    <property type="entry name" value="PheRS_DBD2"/>
    <property type="match status" value="1"/>
</dbReference>
<comment type="subcellular location">
    <subcellularLocation>
        <location evidence="2">Cytoplasm</location>
        <location evidence="2">Cytosol</location>
    </subcellularLocation>
    <subcellularLocation>
        <location evidence="1">Nucleus</location>
    </subcellularLocation>
</comment>
<name>A0A7R9EW22_9NEOP</name>
<dbReference type="InterPro" id="IPR040586">
    <property type="entry name" value="PheRS_DBD2"/>
</dbReference>
<evidence type="ECO:0000256" key="5">
    <source>
        <dbReference type="ARBA" id="ARBA00022741"/>
    </source>
</evidence>
<dbReference type="Gene3D" id="3.30.1370.240">
    <property type="match status" value="1"/>
</dbReference>
<dbReference type="Pfam" id="PF01409">
    <property type="entry name" value="tRNA-synt_2d"/>
    <property type="match status" value="1"/>
</dbReference>
<proteinExistence type="predicted"/>
<dbReference type="GO" id="GO:0005829">
    <property type="term" value="C:cytosol"/>
    <property type="evidence" value="ECO:0007669"/>
    <property type="project" value="UniProtKB-SubCell"/>
</dbReference>
<dbReference type="PANTHER" id="PTHR13438">
    <property type="entry name" value="AMINOACYL TRNA SYNTHASE COMPLEX-INTERACTING MULTIFUNCTIONAL PROTEIN"/>
    <property type="match status" value="1"/>
</dbReference>
<keyword evidence="4" id="KW-0436">Ligase</keyword>